<dbReference type="EMBL" id="JACAGB010000001">
    <property type="protein sequence ID" value="KAF6392632.1"/>
    <property type="molecule type" value="Genomic_DNA"/>
</dbReference>
<name>A0A7J8B1V4_PIPKU</name>
<sequence length="144" mass="15985">MHPSIATNRLAFTILFDFIAVCEYPSTCFRYTFLRSLLPTGRANSSPPETRHFIHSPTWSGRGSKVPGDTLRTHSRRITCEARRRPDTTPACPVSFRRPPVASARELRSRGWGLGGSSVVQEKGDTGHHRLSNNKGRSALAIVL</sequence>
<evidence type="ECO:0000313" key="2">
    <source>
        <dbReference type="EMBL" id="KAF6392632.1"/>
    </source>
</evidence>
<dbReference type="AlphaFoldDB" id="A0A7J8B1V4"/>
<organism evidence="2 3">
    <name type="scientific">Pipistrellus kuhlii</name>
    <name type="common">Kuhl's pipistrelle</name>
    <dbReference type="NCBI Taxonomy" id="59472"/>
    <lineage>
        <taxon>Eukaryota</taxon>
        <taxon>Metazoa</taxon>
        <taxon>Chordata</taxon>
        <taxon>Craniata</taxon>
        <taxon>Vertebrata</taxon>
        <taxon>Euteleostomi</taxon>
        <taxon>Mammalia</taxon>
        <taxon>Eutheria</taxon>
        <taxon>Laurasiatheria</taxon>
        <taxon>Chiroptera</taxon>
        <taxon>Yangochiroptera</taxon>
        <taxon>Vespertilionidae</taxon>
        <taxon>Pipistrellus</taxon>
    </lineage>
</organism>
<feature type="region of interest" description="Disordered" evidence="1">
    <location>
        <begin position="42"/>
        <end position="70"/>
    </location>
</feature>
<proteinExistence type="predicted"/>
<accession>A0A7J8B1V4</accession>
<reference evidence="2 3" key="1">
    <citation type="journal article" date="2020" name="Nature">
        <title>Six reference-quality genomes reveal evolution of bat adaptations.</title>
        <authorList>
            <person name="Jebb D."/>
            <person name="Huang Z."/>
            <person name="Pippel M."/>
            <person name="Hughes G.M."/>
            <person name="Lavrichenko K."/>
            <person name="Devanna P."/>
            <person name="Winkler S."/>
            <person name="Jermiin L.S."/>
            <person name="Skirmuntt E.C."/>
            <person name="Katzourakis A."/>
            <person name="Burkitt-Gray L."/>
            <person name="Ray D.A."/>
            <person name="Sullivan K.A.M."/>
            <person name="Roscito J.G."/>
            <person name="Kirilenko B.M."/>
            <person name="Davalos L.M."/>
            <person name="Corthals A.P."/>
            <person name="Power M.L."/>
            <person name="Jones G."/>
            <person name="Ransome R.D."/>
            <person name="Dechmann D.K.N."/>
            <person name="Locatelli A.G."/>
            <person name="Puechmaille S.J."/>
            <person name="Fedrigo O."/>
            <person name="Jarvis E.D."/>
            <person name="Hiller M."/>
            <person name="Vernes S.C."/>
            <person name="Myers E.W."/>
            <person name="Teeling E.C."/>
        </authorList>
    </citation>
    <scope>NUCLEOTIDE SEQUENCE [LARGE SCALE GENOMIC DNA]</scope>
    <source>
        <strain evidence="2">MPipKuh1</strain>
        <tissue evidence="2">Flight muscle</tissue>
    </source>
</reference>
<gene>
    <name evidence="2" type="ORF">mPipKuh1_007821</name>
</gene>
<comment type="caution">
    <text evidence="2">The sequence shown here is derived from an EMBL/GenBank/DDBJ whole genome shotgun (WGS) entry which is preliminary data.</text>
</comment>
<keyword evidence="3" id="KW-1185">Reference proteome</keyword>
<evidence type="ECO:0000256" key="1">
    <source>
        <dbReference type="SAM" id="MobiDB-lite"/>
    </source>
</evidence>
<protein>
    <submittedName>
        <fullName evidence="2">Uncharacterized protein</fullName>
    </submittedName>
</protein>
<evidence type="ECO:0000313" key="3">
    <source>
        <dbReference type="Proteomes" id="UP000558488"/>
    </source>
</evidence>
<dbReference type="Proteomes" id="UP000558488">
    <property type="component" value="Unassembled WGS sequence"/>
</dbReference>
<feature type="region of interest" description="Disordered" evidence="1">
    <location>
        <begin position="117"/>
        <end position="144"/>
    </location>
</feature>